<dbReference type="SUPFAM" id="SSF56112">
    <property type="entry name" value="Protein kinase-like (PK-like)"/>
    <property type="match status" value="1"/>
</dbReference>
<dbReference type="Pfam" id="PF00069">
    <property type="entry name" value="Pkinase"/>
    <property type="match status" value="1"/>
</dbReference>
<sequence length="745" mass="78007">MSQSRSSDTFQPGDLLNNTYRIESLLGRGGTSEVYRARSEISGRLVALKVLKSEFSADKSYLVLMTREEQMRDIRHDAVVRYSENHRTPDGHVYLIMDYIEGPGLDEKLRQGGMSADDLLTVTARVSEGLHAAHSRNVVHRDLSPDNIILRGGDPAQAVIIDFGIAKDENPGAETIVGNEFAGKYAYAAPEQLSGKSDARSDIYSLGALILATYRGKVPDVGRNPMEVIRAKNLPPDTEGVPEPLRTLIERMTQPDPDARLQTALAVLEAIDPSWIAPTTARRPLTEQPKPATAKPAAPAAGKSATPAPAAGKSAAPLIGGIAAALVVAAGIGGWQFGLFGGAPKAPQPAATASTATAASTGAEPAAEPAAPDSGAAAPLASPFVLRAAKAADGTTSLSGNVPSEEARTALTAAMGAGVSGDLSLASGDVPDGFAETLGTVLRALGPLPEWQVQVQDKTLSVTGRATSDAERQSVLAVLQTPEMAVWQASAKIDLPTLTLPSASVEEVLAKHTNCGPLVLIDPPAAGYGPQDQIAVTGTVADSETRVALTEEITALAKGRPVVVDAEVLNAKVCTVEARLPRLPSGPLSVNFLTGDQLVPNPSGRYYVNENPVIDVTLPASVEDGYIWVSVIDVSGNVYHLLPNLGRPEASVVGLRKGLPGDLSLRVAYSLSEAKANGQIAFTVDDSTLGKTKILLLYSKAPVFDELRPTTESVEGFAESLAQRAGEGKLSGLSLNSRILVTEKR</sequence>
<dbReference type="InterPro" id="IPR011009">
    <property type="entry name" value="Kinase-like_dom_sf"/>
</dbReference>
<proteinExistence type="predicted"/>
<keyword evidence="4 5" id="KW-0067">ATP-binding</keyword>
<dbReference type="PROSITE" id="PS50011">
    <property type="entry name" value="PROTEIN_KINASE_DOM"/>
    <property type="match status" value="1"/>
</dbReference>
<organism evidence="8 9">
    <name type="scientific">Paragemmobacter straminiformis</name>
    <dbReference type="NCBI Taxonomy" id="2045119"/>
    <lineage>
        <taxon>Bacteria</taxon>
        <taxon>Pseudomonadati</taxon>
        <taxon>Pseudomonadota</taxon>
        <taxon>Alphaproteobacteria</taxon>
        <taxon>Rhodobacterales</taxon>
        <taxon>Paracoccaceae</taxon>
        <taxon>Paragemmobacter</taxon>
    </lineage>
</organism>
<keyword evidence="9" id="KW-1185">Reference proteome</keyword>
<dbReference type="GO" id="GO:0004674">
    <property type="term" value="F:protein serine/threonine kinase activity"/>
    <property type="evidence" value="ECO:0007669"/>
    <property type="project" value="TreeGrafter"/>
</dbReference>
<dbReference type="Gene3D" id="1.10.510.10">
    <property type="entry name" value="Transferase(Phosphotransferase) domain 1"/>
    <property type="match status" value="1"/>
</dbReference>
<dbReference type="InterPro" id="IPR008266">
    <property type="entry name" value="Tyr_kinase_AS"/>
</dbReference>
<dbReference type="CDD" id="cd14014">
    <property type="entry name" value="STKc_PknB_like"/>
    <property type="match status" value="1"/>
</dbReference>
<dbReference type="GO" id="GO:0005524">
    <property type="term" value="F:ATP binding"/>
    <property type="evidence" value="ECO:0007669"/>
    <property type="project" value="UniProtKB-UniRule"/>
</dbReference>
<reference evidence="8 9" key="1">
    <citation type="journal article" date="2017" name="Int. J. Syst. Evol. Microbiol.">
        <title>Gemmobacter straminiformis sp. nov., isolated from an artificial fountain.</title>
        <authorList>
            <person name="Kang J.Y."/>
            <person name="Kim M.J."/>
            <person name="Chun J."/>
            <person name="Son K.P."/>
            <person name="Jahng K.Y."/>
        </authorList>
    </citation>
    <scope>NUCLEOTIDE SEQUENCE [LARGE SCALE GENOMIC DNA]</scope>
    <source>
        <strain evidence="8 9">CAM-8</strain>
    </source>
</reference>
<evidence type="ECO:0000256" key="4">
    <source>
        <dbReference type="ARBA" id="ARBA00022840"/>
    </source>
</evidence>
<evidence type="ECO:0000313" key="8">
    <source>
        <dbReference type="EMBL" id="MBC2836457.1"/>
    </source>
</evidence>
<keyword evidence="3 8" id="KW-0418">Kinase</keyword>
<dbReference type="EMBL" id="JACLQD010000003">
    <property type="protein sequence ID" value="MBC2836457.1"/>
    <property type="molecule type" value="Genomic_DNA"/>
</dbReference>
<dbReference type="PROSITE" id="PS00109">
    <property type="entry name" value="PROTEIN_KINASE_TYR"/>
    <property type="match status" value="1"/>
</dbReference>
<protein>
    <submittedName>
        <fullName evidence="8">Protein kinase</fullName>
    </submittedName>
</protein>
<dbReference type="Gene3D" id="3.30.200.20">
    <property type="entry name" value="Phosphorylase Kinase, domain 1"/>
    <property type="match status" value="1"/>
</dbReference>
<dbReference type="PANTHER" id="PTHR43289:SF6">
    <property type="entry name" value="SERINE_THREONINE-PROTEIN KINASE NEKL-3"/>
    <property type="match status" value="1"/>
</dbReference>
<evidence type="ECO:0000256" key="2">
    <source>
        <dbReference type="ARBA" id="ARBA00022741"/>
    </source>
</evidence>
<comment type="caution">
    <text evidence="8">The sequence shown here is derived from an EMBL/GenBank/DDBJ whole genome shotgun (WGS) entry which is preliminary data.</text>
</comment>
<evidence type="ECO:0000256" key="5">
    <source>
        <dbReference type="PROSITE-ProRule" id="PRU10141"/>
    </source>
</evidence>
<evidence type="ECO:0000256" key="6">
    <source>
        <dbReference type="SAM" id="MobiDB-lite"/>
    </source>
</evidence>
<feature type="binding site" evidence="5">
    <location>
        <position position="49"/>
    </location>
    <ligand>
        <name>ATP</name>
        <dbReference type="ChEBI" id="CHEBI:30616"/>
    </ligand>
</feature>
<dbReference type="PANTHER" id="PTHR43289">
    <property type="entry name" value="MITOGEN-ACTIVATED PROTEIN KINASE KINASE KINASE 20-RELATED"/>
    <property type="match status" value="1"/>
</dbReference>
<dbReference type="Proteomes" id="UP000555411">
    <property type="component" value="Unassembled WGS sequence"/>
</dbReference>
<dbReference type="AlphaFoldDB" id="A0A842IAT8"/>
<evidence type="ECO:0000313" key="9">
    <source>
        <dbReference type="Proteomes" id="UP000555411"/>
    </source>
</evidence>
<keyword evidence="2 5" id="KW-0547">Nucleotide-binding</keyword>
<feature type="domain" description="Protein kinase" evidence="7">
    <location>
        <begin position="20"/>
        <end position="276"/>
    </location>
</feature>
<dbReference type="InterPro" id="IPR000719">
    <property type="entry name" value="Prot_kinase_dom"/>
</dbReference>
<feature type="region of interest" description="Disordered" evidence="6">
    <location>
        <begin position="280"/>
        <end position="313"/>
    </location>
</feature>
<dbReference type="Gene3D" id="3.40.1520.20">
    <property type="match status" value="1"/>
</dbReference>
<feature type="region of interest" description="Disordered" evidence="6">
    <location>
        <begin position="345"/>
        <end position="375"/>
    </location>
</feature>
<dbReference type="RefSeq" id="WP_185798055.1">
    <property type="nucleotide sequence ID" value="NZ_JACLQD010000003.1"/>
</dbReference>
<evidence type="ECO:0000259" key="7">
    <source>
        <dbReference type="PROSITE" id="PS50011"/>
    </source>
</evidence>
<gene>
    <name evidence="8" type="ORF">H7F16_13135</name>
</gene>
<name>A0A842IAT8_9RHOB</name>
<dbReference type="PROSITE" id="PS00107">
    <property type="entry name" value="PROTEIN_KINASE_ATP"/>
    <property type="match status" value="1"/>
</dbReference>
<evidence type="ECO:0000256" key="3">
    <source>
        <dbReference type="ARBA" id="ARBA00022777"/>
    </source>
</evidence>
<feature type="compositionally biased region" description="Low complexity" evidence="6">
    <location>
        <begin position="289"/>
        <end position="313"/>
    </location>
</feature>
<dbReference type="InterPro" id="IPR017441">
    <property type="entry name" value="Protein_kinase_ATP_BS"/>
</dbReference>
<keyword evidence="1" id="KW-0808">Transferase</keyword>
<evidence type="ECO:0000256" key="1">
    <source>
        <dbReference type="ARBA" id="ARBA00022679"/>
    </source>
</evidence>
<accession>A0A842IAT8</accession>